<evidence type="ECO:0000313" key="1">
    <source>
        <dbReference type="EMBL" id="KAJ4716274.1"/>
    </source>
</evidence>
<proteinExistence type="predicted"/>
<keyword evidence="2" id="KW-1185">Reference proteome</keyword>
<evidence type="ECO:0000313" key="2">
    <source>
        <dbReference type="Proteomes" id="UP001164539"/>
    </source>
</evidence>
<comment type="caution">
    <text evidence="1">The sequence shown here is derived from an EMBL/GenBank/DDBJ whole genome shotgun (WGS) entry which is preliminary data.</text>
</comment>
<dbReference type="EMBL" id="CM051399">
    <property type="protein sequence ID" value="KAJ4716274.1"/>
    <property type="molecule type" value="Genomic_DNA"/>
</dbReference>
<reference evidence="1 2" key="1">
    <citation type="journal article" date="2023" name="Science">
        <title>Complex scaffold remodeling in plant triterpene biosynthesis.</title>
        <authorList>
            <person name="De La Pena R."/>
            <person name="Hodgson H."/>
            <person name="Liu J.C."/>
            <person name="Stephenson M.J."/>
            <person name="Martin A.C."/>
            <person name="Owen C."/>
            <person name="Harkess A."/>
            <person name="Leebens-Mack J."/>
            <person name="Jimenez L.E."/>
            <person name="Osbourn A."/>
            <person name="Sattely E.S."/>
        </authorList>
    </citation>
    <scope>NUCLEOTIDE SEQUENCE [LARGE SCALE GENOMIC DNA]</scope>
    <source>
        <strain evidence="2">cv. JPN11</strain>
        <tissue evidence="1">Leaf</tissue>
    </source>
</reference>
<gene>
    <name evidence="1" type="ORF">OWV82_011317</name>
</gene>
<name>A0ACC1XXY0_MELAZ</name>
<sequence length="477" mass="53712">MEPGADQLHILFFPHLAHGHMIPTIDMARQFARRGVKATILSSPLNAPVFYKTIKGDRHLGLEISIHIIKFPSVEAGLPEGCENLASTTSPEMFNNFYKALSWLQHPLEQILEECRPNCLVADVMFPWATEVAGKFGIPRLIFHGTSHFSLCVFHSLRQYETHKNVVSDFESFTVPGLPHQIKMTKLQQPNYFRGVEDEQTKLTNLAIQSELKSYGVLVNSYYELEPAYSEHYRKVIGVKAWNVGPVSLCNVDIESKALRGNTASIDAHECLRWLDLKQPNSVLYVCFGSKFCFPDAQILEIVNALEAGGQQFIWVMKDEERQEMLEGFERRMEGKGLIIKGWAPQMLILDHEAVGGFLTHCGWNSILEGVSNGVPMITMPLYAEQFYNEKLVTDVLKIGVSVGAQECTRSIDAKKFSLKKGDIENALNRLMVGEEAEEMRSRAQVLKEMARKAVEEGGSSDSDINALLQELRLNCF</sequence>
<accession>A0ACC1XXY0</accession>
<dbReference type="Proteomes" id="UP001164539">
    <property type="component" value="Chromosome 6"/>
</dbReference>
<organism evidence="1 2">
    <name type="scientific">Melia azedarach</name>
    <name type="common">Chinaberry tree</name>
    <dbReference type="NCBI Taxonomy" id="155640"/>
    <lineage>
        <taxon>Eukaryota</taxon>
        <taxon>Viridiplantae</taxon>
        <taxon>Streptophyta</taxon>
        <taxon>Embryophyta</taxon>
        <taxon>Tracheophyta</taxon>
        <taxon>Spermatophyta</taxon>
        <taxon>Magnoliopsida</taxon>
        <taxon>eudicotyledons</taxon>
        <taxon>Gunneridae</taxon>
        <taxon>Pentapetalae</taxon>
        <taxon>rosids</taxon>
        <taxon>malvids</taxon>
        <taxon>Sapindales</taxon>
        <taxon>Meliaceae</taxon>
        <taxon>Melia</taxon>
    </lineage>
</organism>
<protein>
    <submittedName>
        <fullName evidence="1">Glycosyltransferase</fullName>
    </submittedName>
</protein>